<evidence type="ECO:0000256" key="2">
    <source>
        <dbReference type="ARBA" id="ARBA00022692"/>
    </source>
</evidence>
<evidence type="ECO:0000313" key="7">
    <source>
        <dbReference type="EMBL" id="GBG28063.1"/>
    </source>
</evidence>
<dbReference type="AlphaFoldDB" id="A0A2R5GHF1"/>
<evidence type="ECO:0000256" key="3">
    <source>
        <dbReference type="ARBA" id="ARBA00022989"/>
    </source>
</evidence>
<dbReference type="InterPro" id="IPR002645">
    <property type="entry name" value="STAS_dom"/>
</dbReference>
<sequence>MNDVHEAMPIVNTLKNYDIRNDLPGDLTAGITVGVMLIPQGMAYALLATLPAQYGLYSSFMPIIIYAFFGTSKQLAVGPVAIVSLLVAESIEAQGIHTEEEKIAYASLLAFFVGLISALLGLARAGILANFLSHSVLVGFTAGAAMVIALSQLKHFLGFSIPRYSFPIQTLFYALEHLPDTNPTTITMGIVATLILLGLRYAKRHLTKPEPEDENATAMTPARVRNIMRRVLFYASSLGALIVVIIGTLVTDYLYSEHGYSKETLPIVGDVPQGMPAPRAPDFSNLSEIFPDLFVSSLVISILGFMESFAVADRFARSHEYEISPSHELSGLGVANLVGSFFNTYPVTGGFSRTAVNDSAGANTPVASIISALIVLMVIFLLTSTFFYMPKNVLAAIVFVAVSGLFDFTAMRVAFKVDREDFYVMMLTMLATLCLGTEIGLAVGFACSVLILLRKLAFPHTAVLGKVPGLDANACDEAVYRNVLRFPNAERPDNAVIFRVDAGLNFANRTHVLAVLFRAVSEANLIVDAEASSRPAVVLTCEGVNSIDVAGLEMLEEIQHTLFARKISLVACNVKGPVRDAIDKQNLHLQSVGHRPVLPWLHALPEEAAGGVSAEGDLVFPTSFMTGTLDQALRALRGVELVASPKKDPVSIV</sequence>
<organism evidence="7 8">
    <name type="scientific">Hondaea fermentalgiana</name>
    <dbReference type="NCBI Taxonomy" id="2315210"/>
    <lineage>
        <taxon>Eukaryota</taxon>
        <taxon>Sar</taxon>
        <taxon>Stramenopiles</taxon>
        <taxon>Bigyra</taxon>
        <taxon>Labyrinthulomycetes</taxon>
        <taxon>Thraustochytrida</taxon>
        <taxon>Thraustochytriidae</taxon>
        <taxon>Hondaea</taxon>
    </lineage>
</organism>
<dbReference type="OrthoDB" id="288203at2759"/>
<dbReference type="SUPFAM" id="SSF52091">
    <property type="entry name" value="SpoIIaa-like"/>
    <property type="match status" value="1"/>
</dbReference>
<dbReference type="Gene3D" id="3.30.750.24">
    <property type="entry name" value="STAS domain"/>
    <property type="match status" value="1"/>
</dbReference>
<feature type="transmembrane region" description="Helical" evidence="5">
    <location>
        <begin position="131"/>
        <end position="149"/>
    </location>
</feature>
<keyword evidence="2 5" id="KW-0812">Transmembrane</keyword>
<keyword evidence="8" id="KW-1185">Reference proteome</keyword>
<dbReference type="InterPro" id="IPR011547">
    <property type="entry name" value="SLC26A/SulP_dom"/>
</dbReference>
<feature type="transmembrane region" description="Helical" evidence="5">
    <location>
        <begin position="427"/>
        <end position="453"/>
    </location>
</feature>
<dbReference type="PROSITE" id="PS50801">
    <property type="entry name" value="STAS"/>
    <property type="match status" value="1"/>
</dbReference>
<keyword evidence="3 5" id="KW-1133">Transmembrane helix</keyword>
<accession>A0A2R5GHF1</accession>
<dbReference type="Pfam" id="PF01740">
    <property type="entry name" value="STAS"/>
    <property type="match status" value="1"/>
</dbReference>
<dbReference type="InterPro" id="IPR001902">
    <property type="entry name" value="SLC26A/SulP_fam"/>
</dbReference>
<feature type="transmembrane region" description="Helical" evidence="5">
    <location>
        <begin position="393"/>
        <end position="415"/>
    </location>
</feature>
<name>A0A2R5GHF1_9STRA</name>
<dbReference type="PANTHER" id="PTHR11814">
    <property type="entry name" value="SULFATE TRANSPORTER"/>
    <property type="match status" value="1"/>
</dbReference>
<dbReference type="Pfam" id="PF00916">
    <property type="entry name" value="Sulfate_transp"/>
    <property type="match status" value="1"/>
</dbReference>
<evidence type="ECO:0000259" key="6">
    <source>
        <dbReference type="PROSITE" id="PS50801"/>
    </source>
</evidence>
<evidence type="ECO:0000256" key="5">
    <source>
        <dbReference type="SAM" id="Phobius"/>
    </source>
</evidence>
<keyword evidence="4 5" id="KW-0472">Membrane</keyword>
<evidence type="ECO:0000313" key="8">
    <source>
        <dbReference type="Proteomes" id="UP000241890"/>
    </source>
</evidence>
<comment type="subcellular location">
    <subcellularLocation>
        <location evidence="1">Membrane</location>
        <topology evidence="1">Multi-pass membrane protein</topology>
    </subcellularLocation>
</comment>
<feature type="transmembrane region" description="Helical" evidence="5">
    <location>
        <begin position="181"/>
        <end position="199"/>
    </location>
</feature>
<gene>
    <name evidence="7" type="ORF">FCC1311_042862</name>
</gene>
<dbReference type="InterPro" id="IPR018045">
    <property type="entry name" value="S04_transporter_CS"/>
</dbReference>
<reference evidence="7 8" key="1">
    <citation type="submission" date="2017-12" db="EMBL/GenBank/DDBJ databases">
        <title>Sequencing, de novo assembly and annotation of complete genome of a new Thraustochytrid species, strain FCC1311.</title>
        <authorList>
            <person name="Sedici K."/>
            <person name="Godart F."/>
            <person name="Aiese Cigliano R."/>
            <person name="Sanseverino W."/>
            <person name="Barakat M."/>
            <person name="Ortet P."/>
            <person name="Marechal E."/>
            <person name="Cagnac O."/>
            <person name="Amato A."/>
        </authorList>
    </citation>
    <scope>NUCLEOTIDE SEQUENCE [LARGE SCALE GENOMIC DNA]</scope>
</reference>
<dbReference type="GO" id="GO:0016020">
    <property type="term" value="C:membrane"/>
    <property type="evidence" value="ECO:0007669"/>
    <property type="project" value="UniProtKB-SubCell"/>
</dbReference>
<comment type="caution">
    <text evidence="7">The sequence shown here is derived from an EMBL/GenBank/DDBJ whole genome shotgun (WGS) entry which is preliminary data.</text>
</comment>
<feature type="transmembrane region" description="Helical" evidence="5">
    <location>
        <begin position="366"/>
        <end position="387"/>
    </location>
</feature>
<dbReference type="CDD" id="cd07042">
    <property type="entry name" value="STAS_SulP_like_sulfate_transporter"/>
    <property type="match status" value="1"/>
</dbReference>
<dbReference type="Proteomes" id="UP000241890">
    <property type="component" value="Unassembled WGS sequence"/>
</dbReference>
<dbReference type="GO" id="GO:0008271">
    <property type="term" value="F:secondary active sulfate transmembrane transporter activity"/>
    <property type="evidence" value="ECO:0007669"/>
    <property type="project" value="InterPro"/>
</dbReference>
<feature type="transmembrane region" description="Helical" evidence="5">
    <location>
        <begin position="54"/>
        <end position="69"/>
    </location>
</feature>
<dbReference type="InterPro" id="IPR036513">
    <property type="entry name" value="STAS_dom_sf"/>
</dbReference>
<dbReference type="EMBL" id="BEYU01000038">
    <property type="protein sequence ID" value="GBG28063.1"/>
    <property type="molecule type" value="Genomic_DNA"/>
</dbReference>
<proteinExistence type="predicted"/>
<feature type="domain" description="STAS" evidence="6">
    <location>
        <begin position="485"/>
        <end position="636"/>
    </location>
</feature>
<feature type="transmembrane region" description="Helical" evidence="5">
    <location>
        <begin position="231"/>
        <end position="255"/>
    </location>
</feature>
<feature type="transmembrane region" description="Helical" evidence="5">
    <location>
        <begin position="293"/>
        <end position="312"/>
    </location>
</feature>
<evidence type="ECO:0000256" key="4">
    <source>
        <dbReference type="ARBA" id="ARBA00023136"/>
    </source>
</evidence>
<feature type="transmembrane region" description="Helical" evidence="5">
    <location>
        <begin position="103"/>
        <end position="125"/>
    </location>
</feature>
<feature type="transmembrane region" description="Helical" evidence="5">
    <location>
        <begin position="27"/>
        <end position="47"/>
    </location>
</feature>
<dbReference type="PROSITE" id="PS01130">
    <property type="entry name" value="SLC26A"/>
    <property type="match status" value="1"/>
</dbReference>
<protein>
    <submittedName>
        <fullName evidence="7">Sulfate transporter</fullName>
    </submittedName>
</protein>
<evidence type="ECO:0000256" key="1">
    <source>
        <dbReference type="ARBA" id="ARBA00004141"/>
    </source>
</evidence>
<dbReference type="InParanoid" id="A0A2R5GHF1"/>